<keyword evidence="1" id="KW-0472">Membrane</keyword>
<dbReference type="AlphaFoldDB" id="A0A3A6VTY3"/>
<evidence type="ECO:0000313" key="3">
    <source>
        <dbReference type="Proteomes" id="UP000277145"/>
    </source>
</evidence>
<dbReference type="Proteomes" id="UP000277145">
    <property type="component" value="Unassembled WGS sequence"/>
</dbReference>
<evidence type="ECO:0000313" key="2">
    <source>
        <dbReference type="EMBL" id="RJY34775.1"/>
    </source>
</evidence>
<name>A0A3A6VTY3_LEGPN</name>
<feature type="transmembrane region" description="Helical" evidence="1">
    <location>
        <begin position="21"/>
        <end position="43"/>
    </location>
</feature>
<proteinExistence type="predicted"/>
<evidence type="ECO:0000256" key="1">
    <source>
        <dbReference type="SAM" id="Phobius"/>
    </source>
</evidence>
<sequence length="152" mass="17113">MDKDKDRNHMNNIKSFKIKKIVLLKITFAAIFSCTTLNAYAGLQSYHIKYHKDSKINNVSLSNTEVLIEFHRGGNSLGRLLTKTNETQGITIDNTYGKNLVIHVLFIEKEGKRIRCWGVSAAKTNTIEIQCDKVVSLKKTKGNTGESTDSIH</sequence>
<keyword evidence="1" id="KW-1133">Transmembrane helix</keyword>
<protein>
    <submittedName>
        <fullName evidence="2">Uncharacterized protein</fullName>
    </submittedName>
</protein>
<keyword evidence="1" id="KW-0812">Transmembrane</keyword>
<accession>A0A3A6VTY3</accession>
<reference evidence="2 3" key="1">
    <citation type="submission" date="2018-08" db="EMBL/GenBank/DDBJ databases">
        <title>Genome Sequences of Legionella pneumophila subsp. pneumophila Isolates, Recovered from a Drinking Water System in a Large Builging.</title>
        <authorList>
            <person name="Gomez-Alvarez V."/>
            <person name="Boczek L."/>
            <person name="King D."/>
            <person name="Pemberton A."/>
            <person name="Pfaller S."/>
            <person name="Rodgers M."/>
            <person name="Santodomingo J."/>
            <person name="Revetta R."/>
        </authorList>
    </citation>
    <scope>NUCLEOTIDE SEQUENCE [LARGE SCALE GENOMIC DNA]</scope>
    <source>
        <strain evidence="2 3">L01C.1</strain>
    </source>
</reference>
<comment type="caution">
    <text evidence="2">The sequence shown here is derived from an EMBL/GenBank/DDBJ whole genome shotgun (WGS) entry which is preliminary data.</text>
</comment>
<organism evidence="2 3">
    <name type="scientific">Legionella pneumophila subsp. pneumophila</name>
    <dbReference type="NCBI Taxonomy" id="91891"/>
    <lineage>
        <taxon>Bacteria</taxon>
        <taxon>Pseudomonadati</taxon>
        <taxon>Pseudomonadota</taxon>
        <taxon>Gammaproteobacteria</taxon>
        <taxon>Legionellales</taxon>
        <taxon>Legionellaceae</taxon>
        <taxon>Legionella</taxon>
    </lineage>
</organism>
<gene>
    <name evidence="2" type="ORF">D1H98_08415</name>
</gene>
<dbReference type="EMBL" id="QWDR01000001">
    <property type="protein sequence ID" value="RJY34775.1"/>
    <property type="molecule type" value="Genomic_DNA"/>
</dbReference>